<organism evidence="1 2">
    <name type="scientific">Mycobacterium europaeum</name>
    <dbReference type="NCBI Taxonomy" id="761804"/>
    <lineage>
        <taxon>Bacteria</taxon>
        <taxon>Bacillati</taxon>
        <taxon>Actinomycetota</taxon>
        <taxon>Actinomycetes</taxon>
        <taxon>Mycobacteriales</taxon>
        <taxon>Mycobacteriaceae</taxon>
        <taxon>Mycobacterium</taxon>
        <taxon>Mycobacterium simiae complex</taxon>
    </lineage>
</organism>
<keyword evidence="2" id="KW-1185">Reference proteome</keyword>
<proteinExistence type="predicted"/>
<dbReference type="AlphaFoldDB" id="A0A0U1DDW4"/>
<dbReference type="EMBL" id="CTEC01000001">
    <property type="protein sequence ID" value="CQD12515.1"/>
    <property type="molecule type" value="Genomic_DNA"/>
</dbReference>
<accession>A0A0U1DDW4</accession>
<evidence type="ECO:0000313" key="1">
    <source>
        <dbReference type="EMBL" id="CQD12515.1"/>
    </source>
</evidence>
<evidence type="ECO:0000313" key="2">
    <source>
        <dbReference type="Proteomes" id="UP000199601"/>
    </source>
</evidence>
<dbReference type="OrthoDB" id="4557906at2"/>
<dbReference type="RefSeq" id="WP_085239142.1">
    <property type="nucleotide sequence ID" value="NZ_CTEC01000001.1"/>
</dbReference>
<sequence>MVDVVPRRLISAWRSVMSAPVFTLNGWVAFNLPRTVTALGASLLAGLVAVHAYVFLTEPGVPGYFVAYAAVLAICCLAAGAAMMFALKPHVPEAGWYFGSMVCLAFVAVYLASRWVTLPGLEALTGRWDVAPGTFAFVFAAGFIAVHTTVLSGINVAYPQRQHWYD</sequence>
<dbReference type="Proteomes" id="UP000199601">
    <property type="component" value="Unassembled WGS sequence"/>
</dbReference>
<dbReference type="STRING" id="761804.BN000_02648"/>
<reference evidence="2" key="1">
    <citation type="submission" date="2015-03" db="EMBL/GenBank/DDBJ databases">
        <authorList>
            <person name="Urmite Genomes"/>
        </authorList>
    </citation>
    <scope>NUCLEOTIDE SEQUENCE [LARGE SCALE GENOMIC DNA]</scope>
    <source>
        <strain evidence="2">CSUR P1344</strain>
    </source>
</reference>
<protein>
    <submittedName>
        <fullName evidence="1">Uncharacterized protein</fullName>
    </submittedName>
</protein>
<name>A0A0U1DDW4_9MYCO</name>
<gene>
    <name evidence="1" type="ORF">BN000_02648</name>
</gene>